<dbReference type="AlphaFoldDB" id="A0A2P7B205"/>
<dbReference type="Proteomes" id="UP000241158">
    <property type="component" value="Unassembled WGS sequence"/>
</dbReference>
<sequence>MADTALEAILRRDRTIVALSIAMLTAIAWLYILWLARGMDVSGMDASGMAMPEMAMPGMAMDHSEMEDMPGINMGAGETGMALTPAFRPWSPTDFAVMLSMWIVMMVGMMTPSAAPMVLLYARVGRQSALQGKPLAATGYFFAGYVLAWVGFALLATLGQWALEKALLLTPMMSSASGLFSGVLLVVIGLYQWTPLKDACLRQCQAPLQFIQRHGGFRREPRGSLMLGLRHGVYCVGCCWALMALLFVGGVMNVFWIALIAIYVLAEKIVPIGRTLSRLAGAALGLAGLWILATTIAGSLSETLLLRLS</sequence>
<feature type="transmembrane region" description="Helical" evidence="1">
    <location>
        <begin position="142"/>
        <end position="163"/>
    </location>
</feature>
<dbReference type="InterPro" id="IPR018688">
    <property type="entry name" value="PpoB2-like"/>
</dbReference>
<keyword evidence="3" id="KW-1185">Reference proteome</keyword>
<keyword evidence="1" id="KW-0812">Transmembrane</keyword>
<dbReference type="Pfam" id="PF09948">
    <property type="entry name" value="PpoB2"/>
    <property type="match status" value="1"/>
</dbReference>
<keyword evidence="1" id="KW-0472">Membrane</keyword>
<feature type="transmembrane region" description="Helical" evidence="1">
    <location>
        <begin position="16"/>
        <end position="36"/>
    </location>
</feature>
<organism evidence="2 3">
    <name type="scientific">Phyllobacterium endophyticum</name>
    <dbReference type="NCBI Taxonomy" id="1149773"/>
    <lineage>
        <taxon>Bacteria</taxon>
        <taxon>Pseudomonadati</taxon>
        <taxon>Pseudomonadota</taxon>
        <taxon>Alphaproteobacteria</taxon>
        <taxon>Hyphomicrobiales</taxon>
        <taxon>Phyllobacteriaceae</taxon>
        <taxon>Phyllobacterium</taxon>
    </lineage>
</organism>
<evidence type="ECO:0000313" key="2">
    <source>
        <dbReference type="EMBL" id="PSH60497.1"/>
    </source>
</evidence>
<proteinExistence type="predicted"/>
<feature type="transmembrane region" description="Helical" evidence="1">
    <location>
        <begin position="95"/>
        <end position="121"/>
    </location>
</feature>
<protein>
    <submittedName>
        <fullName evidence="2">Metal-binding protein</fullName>
    </submittedName>
</protein>
<accession>A0A2P7B205</accession>
<reference evidence="3" key="1">
    <citation type="submission" date="2017-11" db="EMBL/GenBank/DDBJ databases">
        <authorList>
            <person name="Kuznetsova I."/>
            <person name="Sazanova A."/>
            <person name="Chirak E."/>
            <person name="Safronova V."/>
            <person name="Willems A."/>
        </authorList>
    </citation>
    <scope>NUCLEOTIDE SEQUENCE [LARGE SCALE GENOMIC DNA]</scope>
    <source>
        <strain evidence="3">PEPV15</strain>
    </source>
</reference>
<evidence type="ECO:0000313" key="3">
    <source>
        <dbReference type="Proteomes" id="UP000241158"/>
    </source>
</evidence>
<keyword evidence="1" id="KW-1133">Transmembrane helix</keyword>
<comment type="caution">
    <text evidence="2">The sequence shown here is derived from an EMBL/GenBank/DDBJ whole genome shotgun (WGS) entry which is preliminary data.</text>
</comment>
<name>A0A2P7B205_9HYPH</name>
<dbReference type="EMBL" id="PGGN01000001">
    <property type="protein sequence ID" value="PSH60497.1"/>
    <property type="molecule type" value="Genomic_DNA"/>
</dbReference>
<gene>
    <name evidence="2" type="ORF">CU100_07445</name>
</gene>
<feature type="transmembrane region" description="Helical" evidence="1">
    <location>
        <begin position="279"/>
        <end position="300"/>
    </location>
</feature>
<feature type="transmembrane region" description="Helical" evidence="1">
    <location>
        <begin position="175"/>
        <end position="193"/>
    </location>
</feature>
<dbReference type="OrthoDB" id="164118at2"/>
<dbReference type="RefSeq" id="WP_106715814.1">
    <property type="nucleotide sequence ID" value="NZ_JACHXT010000004.1"/>
</dbReference>
<evidence type="ECO:0000256" key="1">
    <source>
        <dbReference type="SAM" id="Phobius"/>
    </source>
</evidence>